<gene>
    <name evidence="4" type="ORF">Tco_1079691</name>
</gene>
<evidence type="ECO:0000256" key="1">
    <source>
        <dbReference type="SAM" id="MobiDB-lite"/>
    </source>
</evidence>
<proteinExistence type="predicted"/>
<evidence type="ECO:0000313" key="4">
    <source>
        <dbReference type="EMBL" id="GJT90846.1"/>
    </source>
</evidence>
<feature type="compositionally biased region" description="Basic and acidic residues" evidence="1">
    <location>
        <begin position="1294"/>
        <end position="1307"/>
    </location>
</feature>
<dbReference type="Pfam" id="PF02992">
    <property type="entry name" value="Transposase_21"/>
    <property type="match status" value="1"/>
</dbReference>
<feature type="compositionally biased region" description="Gly residues" evidence="1">
    <location>
        <begin position="1315"/>
        <end position="1324"/>
    </location>
</feature>
<dbReference type="PANTHER" id="PTHR10775:SF185">
    <property type="entry name" value="OS08G0208400 PROTEIN"/>
    <property type="match status" value="1"/>
</dbReference>
<name>A0ABQ5HSN0_9ASTR</name>
<reference evidence="4" key="1">
    <citation type="journal article" date="2022" name="Int. J. Mol. Sci.">
        <title>Draft Genome of Tanacetum Coccineum: Genomic Comparison of Closely Related Tanacetum-Family Plants.</title>
        <authorList>
            <person name="Yamashiro T."/>
            <person name="Shiraishi A."/>
            <person name="Nakayama K."/>
            <person name="Satake H."/>
        </authorList>
    </citation>
    <scope>NUCLEOTIDE SEQUENCE</scope>
</reference>
<dbReference type="InterPro" id="IPR025452">
    <property type="entry name" value="DUF4218"/>
</dbReference>
<dbReference type="InterPro" id="IPR004242">
    <property type="entry name" value="Transposase_21"/>
</dbReference>
<organism evidence="4 5">
    <name type="scientific">Tanacetum coccineum</name>
    <dbReference type="NCBI Taxonomy" id="301880"/>
    <lineage>
        <taxon>Eukaryota</taxon>
        <taxon>Viridiplantae</taxon>
        <taxon>Streptophyta</taxon>
        <taxon>Embryophyta</taxon>
        <taxon>Tracheophyta</taxon>
        <taxon>Spermatophyta</taxon>
        <taxon>Magnoliopsida</taxon>
        <taxon>eudicotyledons</taxon>
        <taxon>Gunneridae</taxon>
        <taxon>Pentapetalae</taxon>
        <taxon>asterids</taxon>
        <taxon>campanulids</taxon>
        <taxon>Asterales</taxon>
        <taxon>Asteraceae</taxon>
        <taxon>Asteroideae</taxon>
        <taxon>Anthemideae</taxon>
        <taxon>Anthemidinae</taxon>
        <taxon>Tanacetum</taxon>
    </lineage>
</organism>
<dbReference type="Proteomes" id="UP001151760">
    <property type="component" value="Unassembled WGS sequence"/>
</dbReference>
<evidence type="ECO:0000259" key="3">
    <source>
        <dbReference type="Pfam" id="PF13963"/>
    </source>
</evidence>
<dbReference type="PANTHER" id="PTHR10775">
    <property type="entry name" value="OS08G0208400 PROTEIN"/>
    <property type="match status" value="1"/>
</dbReference>
<feature type="domain" description="DUF4218" evidence="2">
    <location>
        <begin position="1019"/>
        <end position="1131"/>
    </location>
</feature>
<reference evidence="4" key="2">
    <citation type="submission" date="2022-01" db="EMBL/GenBank/DDBJ databases">
        <authorList>
            <person name="Yamashiro T."/>
            <person name="Shiraishi A."/>
            <person name="Satake H."/>
            <person name="Nakayama K."/>
        </authorList>
    </citation>
    <scope>NUCLEOTIDE SEQUENCE</scope>
</reference>
<dbReference type="Pfam" id="PF13963">
    <property type="entry name" value="Transpos_assoc"/>
    <property type="match status" value="1"/>
</dbReference>
<comment type="caution">
    <text evidence="4">The sequence shown here is derived from an EMBL/GenBank/DDBJ whole genome shotgun (WGS) entry which is preliminary data.</text>
</comment>
<accession>A0ABQ5HSN0</accession>
<evidence type="ECO:0000313" key="5">
    <source>
        <dbReference type="Proteomes" id="UP001151760"/>
    </source>
</evidence>
<feature type="domain" description="Transposase-associated" evidence="3">
    <location>
        <begin position="333"/>
        <end position="405"/>
    </location>
</feature>
<feature type="region of interest" description="Disordered" evidence="1">
    <location>
        <begin position="1509"/>
        <end position="1528"/>
    </location>
</feature>
<keyword evidence="5" id="KW-1185">Reference proteome</keyword>
<evidence type="ECO:0000259" key="2">
    <source>
        <dbReference type="Pfam" id="PF13960"/>
    </source>
</evidence>
<dbReference type="EMBL" id="BQNB010019961">
    <property type="protein sequence ID" value="GJT90846.1"/>
    <property type="molecule type" value="Genomic_DNA"/>
</dbReference>
<feature type="region of interest" description="Disordered" evidence="1">
    <location>
        <begin position="1293"/>
        <end position="1344"/>
    </location>
</feature>
<protein>
    <submittedName>
        <fullName evidence="4">Zinc finger, PHD-type containing protein</fullName>
    </submittedName>
</protein>
<dbReference type="InterPro" id="IPR029480">
    <property type="entry name" value="Transpos_assoc"/>
</dbReference>
<sequence>MEAHCVNLELKYQNQALKEGQHGQFLKVKSNEAKVKHDIDVIETINIELEHKVAKLLKENETLKRHYKEMFDSIKTTRAKNIEHTTSLIANNDKFKAQLQEKGFAIAALKMINSRAKVPSHKTTTRYKPVEQTSVAKKPERQIPKRHKSSIKKTSVVHEKTMTPRSCLRWKPTGKIFKTVGLRWVPTGKIFTYSTTNVDSEPQNGSKRFTNQYECKQTLDVSAGTLNIHAGTSLNPTKEGLRVSGLALPRQMTSDHNSSELGIHDHSNELSSSKLVPKLFLQQTRQLHHDKREMLSKFSQIVYRLYAFIYETNHLKSGLGLPSIVALVMVIDKSWTSLGKHEKAFYTGLKKFVDDCKPLVDSAGNIRCPCKSCRLVLWVSIKHLSDHISKYGFDPSYKTWIHHGEPDLPPPPPVIDNTRQPQMSDMTACLNDLSYIPLNNEQNEPTQGDIGETSNDPTQAKRNEFEELYASANEELYPGCDHVTRLDFMAKFTYFKVKGKLTDSIFNEMLEFFQNVFPTAKGYKLPPSYYAIKKTFKTIGLGYESIHACVNDCFLFRGDANKDVHFCPVCNTSRWKDSNTPGKKVPKKVLRYFPIIPRLQRLYKSSHTAKEMTWHATGKCTEPGKMQHPVDGRAWKDFDTKYLDFAAEPRNVRLGLAADGFNPFGNLSQSYSMWPVILTTYNLPPWLCMKESSFMLTLLIPGPKSPGKDIDVYLRPLIDDLKVLWAKPGVETIDVATGLKFNMRAMVLWTINDFPARSSLSGWSGQGYKACPTCNEDTPSVRVLGKTAYVGHRRFLKKPHKWRRSLEFNGETENGDPPREFSRDAIMTQLARLPTRVKGKHPRFGGVKIKRNVLVELNWTKRSIFYELEYWSFHTLKHNLDVMHIEKNVLESILNTLLMNDKSKDTAKARQDLKSLGIRSGLWLGQNKNRKCSKPQAAYSFTPEDRKKFCQFIKGVKLPDGFGSNFKHKVTDNDTNITGLKSHDCHIMMQRLLPYGLQQYLPPDVAKPLIELCLFFKQICSQTLMVDDMLKAQSKVIDILCNLELIYPHAFFDIMIHLVIHLPLEAIFGGPIRPRWMYPFERYMKKLKSYVRNKAKPEGSIAEGYVAEEALTFSSHYFRDVTTKFNRPDRNVDCPPPTCQFQVFKSLCKSIGLRSVIRIDHQELKKVIWYVLYNSPEIDTYRAKFKSEFPNKDMKEDFPGSFGKQDDPDVIHVDNSSDLALSTSLNDLEIAALHIDGQSIDVDAPPDIIDVVDEDDDIIDEEDPIPHDLADSDDEDLVNLDIDDGVNVMSADVARGHGGDGGGDDRPPPYQVPTGCGGCLGNRGKGTRKPNLGGRRAGRPHTRQETRNLGLKAITDKSGPVPIRFEVNDRETLMPLGDHAAHWANYLGELVRELPLHYPSWRQMSPERKAGVVAKIGTQFDWRPHMESDRWPQIYAGIQQHLQKIYNGNKASLKERYRVLTRTGLTTWSASDADVPRTFPRPTSLRHISEVNWDAQLAFWNDPKNLARAAQNKQNRAKSKVGDAEGFPGLAPTPHGCAPTLMNADHAIVRGGKQRGHISRCCAGFCSEQGTGHSSPSQSTHSTDIARLKKREKQLTKQVNMFMRLFRSDDKFSQMLNQFESQPEYGGASGVAGAG</sequence>
<dbReference type="Pfam" id="PF13960">
    <property type="entry name" value="DUF4218"/>
    <property type="match status" value="1"/>
</dbReference>